<protein>
    <submittedName>
        <fullName evidence="2">Uncharacterized protein</fullName>
    </submittedName>
</protein>
<evidence type="ECO:0000256" key="1">
    <source>
        <dbReference type="SAM" id="MobiDB-lite"/>
    </source>
</evidence>
<feature type="region of interest" description="Disordered" evidence="1">
    <location>
        <begin position="1"/>
        <end position="40"/>
    </location>
</feature>
<organism evidence="2 3">
    <name type="scientific">Linum trigynum</name>
    <dbReference type="NCBI Taxonomy" id="586398"/>
    <lineage>
        <taxon>Eukaryota</taxon>
        <taxon>Viridiplantae</taxon>
        <taxon>Streptophyta</taxon>
        <taxon>Embryophyta</taxon>
        <taxon>Tracheophyta</taxon>
        <taxon>Spermatophyta</taxon>
        <taxon>Magnoliopsida</taxon>
        <taxon>eudicotyledons</taxon>
        <taxon>Gunneridae</taxon>
        <taxon>Pentapetalae</taxon>
        <taxon>rosids</taxon>
        <taxon>fabids</taxon>
        <taxon>Malpighiales</taxon>
        <taxon>Linaceae</taxon>
        <taxon>Linum</taxon>
    </lineage>
</organism>
<evidence type="ECO:0000313" key="2">
    <source>
        <dbReference type="EMBL" id="CAL1388488.1"/>
    </source>
</evidence>
<keyword evidence="3" id="KW-1185">Reference proteome</keyword>
<dbReference type="EMBL" id="OZ034818">
    <property type="protein sequence ID" value="CAL1388488.1"/>
    <property type="molecule type" value="Genomic_DNA"/>
</dbReference>
<proteinExistence type="predicted"/>
<sequence>MERRTTTDGDDDQRGRRATTALVDGDSDGEDGGAGRSHGGRRRYSLAWRTTMSWLLVSLSRGWLVVSPFPELSNEINGLCRVMGFGLKPDKLALIFQPWASPKGWEASLPAQNRHLGVLPLASAFCTPSSIAQPNTPRFLHAQQLIAPRRAPRRVLLNTAIARKFAI</sequence>
<reference evidence="2 3" key="1">
    <citation type="submission" date="2024-04" db="EMBL/GenBank/DDBJ databases">
        <authorList>
            <person name="Fracassetti M."/>
        </authorList>
    </citation>
    <scope>NUCLEOTIDE SEQUENCE [LARGE SCALE GENOMIC DNA]</scope>
</reference>
<dbReference type="AlphaFoldDB" id="A0AAV2ER74"/>
<feature type="compositionally biased region" description="Basic and acidic residues" evidence="1">
    <location>
        <begin position="1"/>
        <end position="15"/>
    </location>
</feature>
<name>A0AAV2ER74_9ROSI</name>
<evidence type="ECO:0000313" key="3">
    <source>
        <dbReference type="Proteomes" id="UP001497516"/>
    </source>
</evidence>
<dbReference type="Proteomes" id="UP001497516">
    <property type="component" value="Chromosome 5"/>
</dbReference>
<accession>A0AAV2ER74</accession>
<gene>
    <name evidence="2" type="ORF">LTRI10_LOCUS29416</name>
</gene>